<evidence type="ECO:0000259" key="17">
    <source>
        <dbReference type="Pfam" id="PF03712"/>
    </source>
</evidence>
<gene>
    <name evidence="18" type="primary">Phm_2</name>
    <name evidence="19" type="synonym">Phm_1</name>
    <name evidence="20" type="synonym">Phm_3</name>
    <name evidence="21" type="synonym">Phm_4</name>
    <name evidence="19" type="ORF">CM83_32892</name>
    <name evidence="18" type="ORF">CM83_32893</name>
    <name evidence="22" type="ORF">g.45401</name>
    <name evidence="20" type="ORF">g.45403</name>
    <name evidence="21" type="ORF">g.45408</name>
</gene>
<evidence type="ECO:0000256" key="15">
    <source>
        <dbReference type="SAM" id="SignalP"/>
    </source>
</evidence>
<evidence type="ECO:0000256" key="12">
    <source>
        <dbReference type="ARBA" id="ARBA00048431"/>
    </source>
</evidence>
<keyword evidence="9 18" id="KW-0503">Monooxygenase</keyword>
<name>A0A0A9WT63_LYGHE</name>
<keyword evidence="10 14" id="KW-1015">Disulfide bond</keyword>
<reference evidence="20" key="3">
    <citation type="journal article" date="2016" name="Gigascience">
        <title>De novo construction of an expanded transcriptome assembly for the western tarnished plant bug, Lygus hesperus.</title>
        <authorList>
            <person name="Tassone E.E."/>
            <person name="Geib S.M."/>
            <person name="Hall B."/>
            <person name="Fabrick J.A."/>
            <person name="Brent C.S."/>
            <person name="Hull J.J."/>
        </authorList>
    </citation>
    <scope>NUCLEOTIDE SEQUENCE</scope>
</reference>
<evidence type="ECO:0000256" key="14">
    <source>
        <dbReference type="PIRSR" id="PIRSR600720-3"/>
    </source>
</evidence>
<dbReference type="FunFam" id="2.60.120.310:FF:000005">
    <property type="entry name" value="Peptidylglycine alpha-hydroxylating monooxygenase"/>
    <property type="match status" value="1"/>
</dbReference>
<feature type="signal peptide" evidence="15">
    <location>
        <begin position="1"/>
        <end position="16"/>
    </location>
</feature>
<evidence type="ECO:0000256" key="7">
    <source>
        <dbReference type="ARBA" id="ARBA00023002"/>
    </source>
</evidence>
<reference evidence="18" key="1">
    <citation type="journal article" date="2014" name="PLoS ONE">
        <title>Transcriptome-Based Identification of ABC Transporters in the Western Tarnished Plant Bug Lygus hesperus.</title>
        <authorList>
            <person name="Hull J.J."/>
            <person name="Chaney K."/>
            <person name="Geib S.M."/>
            <person name="Fabrick J.A."/>
            <person name="Brent C.S."/>
            <person name="Walsh D."/>
            <person name="Lavine L.C."/>
        </authorList>
    </citation>
    <scope>NUCLEOTIDE SEQUENCE</scope>
</reference>
<organism evidence="18">
    <name type="scientific">Lygus hesperus</name>
    <name type="common">Western plant bug</name>
    <dbReference type="NCBI Taxonomy" id="30085"/>
    <lineage>
        <taxon>Eukaryota</taxon>
        <taxon>Metazoa</taxon>
        <taxon>Ecdysozoa</taxon>
        <taxon>Arthropoda</taxon>
        <taxon>Hexapoda</taxon>
        <taxon>Insecta</taxon>
        <taxon>Pterygota</taxon>
        <taxon>Neoptera</taxon>
        <taxon>Paraneoptera</taxon>
        <taxon>Hemiptera</taxon>
        <taxon>Heteroptera</taxon>
        <taxon>Panheteroptera</taxon>
        <taxon>Cimicomorpha</taxon>
        <taxon>Miridae</taxon>
        <taxon>Mirini</taxon>
        <taxon>Lygus</taxon>
    </lineage>
</organism>
<dbReference type="Pfam" id="PF03712">
    <property type="entry name" value="Cu2_monoox_C"/>
    <property type="match status" value="1"/>
</dbReference>
<dbReference type="AlphaFoldDB" id="A0A0A9WT63"/>
<feature type="disulfide bond" evidence="14">
    <location>
        <begin position="72"/>
        <end position="99"/>
    </location>
</feature>
<keyword evidence="8 13" id="KW-0186">Copper</keyword>
<feature type="binding site" evidence="13">
    <location>
        <position position="285"/>
    </location>
    <ligand>
        <name>Cu(2+)</name>
        <dbReference type="ChEBI" id="CHEBI:29036"/>
        <label>1</label>
        <note>catalytic</note>
    </ligand>
</feature>
<dbReference type="InterPro" id="IPR008977">
    <property type="entry name" value="PHM/PNGase_F_dom_sf"/>
</dbReference>
<evidence type="ECO:0000256" key="9">
    <source>
        <dbReference type="ARBA" id="ARBA00023033"/>
    </source>
</evidence>
<protein>
    <recommendedName>
        <fullName evidence="3">peptidylglycine monooxygenase</fullName>
        <ecNumber evidence="3">1.14.17.3</ecNumber>
    </recommendedName>
</protein>
<feature type="binding site" evidence="13">
    <location>
        <position position="65"/>
    </location>
    <ligand>
        <name>Cu(2+)</name>
        <dbReference type="ChEBI" id="CHEBI:29036"/>
        <label>1</label>
        <note>catalytic</note>
    </ligand>
</feature>
<keyword evidence="7" id="KW-0560">Oxidoreductase</keyword>
<evidence type="ECO:0000256" key="1">
    <source>
        <dbReference type="ARBA" id="ARBA00004613"/>
    </source>
</evidence>
<feature type="chain" id="PRO_5007389393" description="peptidylglycine monooxygenase" evidence="15">
    <location>
        <begin position="17"/>
        <end position="336"/>
    </location>
</feature>
<reference evidence="18" key="2">
    <citation type="submission" date="2014-07" db="EMBL/GenBank/DDBJ databases">
        <authorList>
            <person name="Hull J."/>
        </authorList>
    </citation>
    <scope>NUCLEOTIDE SEQUENCE</scope>
</reference>
<dbReference type="GO" id="GO:0005507">
    <property type="term" value="F:copper ion binding"/>
    <property type="evidence" value="ECO:0007669"/>
    <property type="project" value="InterPro"/>
</dbReference>
<evidence type="ECO:0000256" key="8">
    <source>
        <dbReference type="ARBA" id="ARBA00023008"/>
    </source>
</evidence>
<dbReference type="GO" id="GO:0005576">
    <property type="term" value="C:extracellular region"/>
    <property type="evidence" value="ECO:0007669"/>
    <property type="project" value="UniProtKB-SubCell"/>
</dbReference>
<evidence type="ECO:0000256" key="4">
    <source>
        <dbReference type="ARBA" id="ARBA00022525"/>
    </source>
</evidence>
<dbReference type="PANTHER" id="PTHR10680">
    <property type="entry name" value="PEPTIDYL-GLYCINE ALPHA-AMIDATING MONOOXYGENASE"/>
    <property type="match status" value="1"/>
</dbReference>
<evidence type="ECO:0000256" key="10">
    <source>
        <dbReference type="ARBA" id="ARBA00023157"/>
    </source>
</evidence>
<evidence type="ECO:0000313" key="19">
    <source>
        <dbReference type="EMBL" id="JAG11634.1"/>
    </source>
</evidence>
<feature type="binding site" evidence="13">
    <location>
        <position position="211"/>
    </location>
    <ligand>
        <name>Cu(2+)</name>
        <dbReference type="ChEBI" id="CHEBI:29036"/>
        <label>1</label>
        <note>catalytic</note>
    </ligand>
</feature>
<dbReference type="EMBL" id="GBHO01031972">
    <property type="protein sequence ID" value="JAG11632.1"/>
    <property type="molecule type" value="Transcribed_RNA"/>
</dbReference>
<evidence type="ECO:0000259" key="16">
    <source>
        <dbReference type="Pfam" id="PF01082"/>
    </source>
</evidence>
<feature type="disulfide bond" evidence="14">
    <location>
        <begin position="265"/>
        <end position="286"/>
    </location>
</feature>
<dbReference type="EMBL" id="GBHO01031970">
    <property type="protein sequence ID" value="JAG11634.1"/>
    <property type="molecule type" value="Transcribed_RNA"/>
</dbReference>
<dbReference type="EMBL" id="GDHC01018652">
    <property type="protein sequence ID" value="JAP99976.1"/>
    <property type="molecule type" value="Transcribed_RNA"/>
</dbReference>
<evidence type="ECO:0000313" key="21">
    <source>
        <dbReference type="EMBL" id="JAP99976.1"/>
    </source>
</evidence>
<feature type="binding site" evidence="13">
    <location>
        <position position="140"/>
    </location>
    <ligand>
        <name>Cu(2+)</name>
        <dbReference type="ChEBI" id="CHEBI:29036"/>
        <label>1</label>
        <note>catalytic</note>
    </ligand>
</feature>
<dbReference type="InterPro" id="IPR036939">
    <property type="entry name" value="Cu2_ascorb_mOase_N_sf"/>
</dbReference>
<feature type="domain" description="Copper type II ascorbate-dependent monooxygenase N-terminal" evidence="16">
    <location>
        <begin position="23"/>
        <end position="147"/>
    </location>
</feature>
<evidence type="ECO:0000256" key="2">
    <source>
        <dbReference type="ARBA" id="ARBA00010676"/>
    </source>
</evidence>
<dbReference type="Gene3D" id="2.60.120.310">
    <property type="entry name" value="Copper type II, ascorbate-dependent monooxygenase, N-terminal domain"/>
    <property type="match status" value="1"/>
</dbReference>
<keyword evidence="11" id="KW-0325">Glycoprotein</keyword>
<dbReference type="GO" id="GO:0004504">
    <property type="term" value="F:peptidylglycine monooxygenase activity"/>
    <property type="evidence" value="ECO:0007669"/>
    <property type="project" value="UniProtKB-EC"/>
</dbReference>
<evidence type="ECO:0000313" key="20">
    <source>
        <dbReference type="EMBL" id="JAP96798.1"/>
    </source>
</evidence>
<dbReference type="InterPro" id="IPR000720">
    <property type="entry name" value="PHM/PAL"/>
</dbReference>
<dbReference type="EC" id="1.14.17.3" evidence="3"/>
<evidence type="ECO:0000256" key="3">
    <source>
        <dbReference type="ARBA" id="ARBA00012689"/>
    </source>
</evidence>
<dbReference type="SUPFAM" id="SSF49742">
    <property type="entry name" value="PHM/PNGase F"/>
    <property type="match status" value="2"/>
</dbReference>
<feature type="disulfide bond" evidence="14">
    <location>
        <begin position="39"/>
        <end position="84"/>
    </location>
</feature>
<feature type="binding site" evidence="13">
    <location>
        <position position="209"/>
    </location>
    <ligand>
        <name>Cu(2+)</name>
        <dbReference type="ChEBI" id="CHEBI:29036"/>
        <label>1</label>
        <note>catalytic</note>
    </ligand>
</feature>
<evidence type="ECO:0000313" key="22">
    <source>
        <dbReference type="EMBL" id="JAQ01136.1"/>
    </source>
</evidence>
<dbReference type="EMBL" id="GDHC01017493">
    <property type="protein sequence ID" value="JAQ01136.1"/>
    <property type="molecule type" value="Transcribed_RNA"/>
</dbReference>
<keyword evidence="6 15" id="KW-0732">Signal</keyword>
<keyword evidence="5 13" id="KW-0479">Metal-binding</keyword>
<comment type="similarity">
    <text evidence="2">Belongs to the copper type II ascorbate-dependent monooxygenase family.</text>
</comment>
<dbReference type="InterPro" id="IPR014784">
    <property type="entry name" value="Cu2_ascorb_mOase-like_C"/>
</dbReference>
<comment type="cofactor">
    <cofactor evidence="13">
        <name>Cu(2+)</name>
        <dbReference type="ChEBI" id="CHEBI:29036"/>
    </cofactor>
    <text evidence="13">Binds 2 Cu(2+) ions per subunit.</text>
</comment>
<dbReference type="PROSITE" id="PS00085">
    <property type="entry name" value="CU2_MONOOXYGENASE_2"/>
    <property type="match status" value="1"/>
</dbReference>
<evidence type="ECO:0000256" key="5">
    <source>
        <dbReference type="ARBA" id="ARBA00022723"/>
    </source>
</evidence>
<feature type="domain" description="Copper type II ascorbate-dependent monooxygenase C-terminal" evidence="17">
    <location>
        <begin position="169"/>
        <end position="316"/>
    </location>
</feature>
<feature type="disulfide bond" evidence="14">
    <location>
        <begin position="193"/>
        <end position="305"/>
    </location>
</feature>
<keyword evidence="4" id="KW-0964">Secreted</keyword>
<evidence type="ECO:0000256" key="13">
    <source>
        <dbReference type="PIRSR" id="PIRSR600720-2"/>
    </source>
</evidence>
<proteinExistence type="inferred from homology"/>
<dbReference type="InterPro" id="IPR000323">
    <property type="entry name" value="Cu2_ascorb_mOase_N"/>
</dbReference>
<dbReference type="InterPro" id="IPR024548">
    <property type="entry name" value="Cu2_monoox_C"/>
</dbReference>
<dbReference type="InterPro" id="IPR014783">
    <property type="entry name" value="Cu2_ascorb_mOase_CS-2"/>
</dbReference>
<sequence>MFTILTVVVLATLSQAYKFDRYDLFMPDVVPKKMDVYLCSPVRVNYTRHYYIVGFEPNASMDTAHHMLLYGCKVPGNDGTVWNCGEMANEDGDETHSPCAEGSQIIYAWARDAPQLILPEGVGFKVGGDSPIQYLVLQVHYLHVEKFKHGATDRSGITLRYTEQKLSKSAGVLLLGTGGRLKPMSEVHMETSCAIEEDKILHPFAFRTHTHQLGRVVSGYKVQNNSGEMEWTLLGKRNPQDPQMFYPIKDPSLTIQKGDIVAARCTMFNKNNETVNIGGTSKDEMCNFYLAYWVSNDEPLENKYCFTSGPPSYFWESGLPGYPSLNNIPDIDASTL</sequence>
<dbReference type="Pfam" id="PF01082">
    <property type="entry name" value="Cu2_monooxygen"/>
    <property type="match status" value="1"/>
</dbReference>
<dbReference type="PRINTS" id="PR00790">
    <property type="entry name" value="PAMONOXGNASE"/>
</dbReference>
<comment type="subcellular location">
    <subcellularLocation>
        <location evidence="1">Secreted</location>
    </subcellularLocation>
</comment>
<comment type="catalytic activity">
    <reaction evidence="12">
        <text>a [peptide]-C-terminal glycine + 2 L-ascorbate + O2 = a [peptide]-C-terminal (2S)-2-hydroxyglycine + 2 monodehydro-L-ascorbate radical + H2O</text>
        <dbReference type="Rhea" id="RHEA:21452"/>
        <dbReference type="Rhea" id="RHEA-COMP:13486"/>
        <dbReference type="Rhea" id="RHEA-COMP:15321"/>
        <dbReference type="ChEBI" id="CHEBI:15377"/>
        <dbReference type="ChEBI" id="CHEBI:15379"/>
        <dbReference type="ChEBI" id="CHEBI:38290"/>
        <dbReference type="ChEBI" id="CHEBI:59513"/>
        <dbReference type="ChEBI" id="CHEBI:137000"/>
        <dbReference type="ChEBI" id="CHEBI:142768"/>
        <dbReference type="EC" id="1.14.17.3"/>
    </reaction>
</comment>
<dbReference type="PANTHER" id="PTHR10680:SF14">
    <property type="entry name" value="PEPTIDYL-GLYCINE ALPHA-AMIDATING MONOOXYGENASE"/>
    <property type="match status" value="1"/>
</dbReference>
<feature type="binding site" evidence="13">
    <location>
        <position position="66"/>
    </location>
    <ligand>
        <name>Cu(2+)</name>
        <dbReference type="ChEBI" id="CHEBI:29036"/>
        <label>1</label>
        <note>catalytic</note>
    </ligand>
</feature>
<dbReference type="GO" id="GO:0006518">
    <property type="term" value="P:peptide metabolic process"/>
    <property type="evidence" value="ECO:0007669"/>
    <property type="project" value="InterPro"/>
</dbReference>
<dbReference type="EMBL" id="GDHC01021830">
    <property type="protein sequence ID" value="JAP96798.1"/>
    <property type="molecule type" value="Transcribed_RNA"/>
</dbReference>
<dbReference type="Gene3D" id="2.60.120.230">
    <property type="match status" value="1"/>
</dbReference>
<accession>A0A0A9WT63</accession>
<evidence type="ECO:0000256" key="11">
    <source>
        <dbReference type="ARBA" id="ARBA00023180"/>
    </source>
</evidence>
<dbReference type="GO" id="GO:0016020">
    <property type="term" value="C:membrane"/>
    <property type="evidence" value="ECO:0007669"/>
    <property type="project" value="InterPro"/>
</dbReference>
<evidence type="ECO:0000256" key="6">
    <source>
        <dbReference type="ARBA" id="ARBA00022729"/>
    </source>
</evidence>
<evidence type="ECO:0000313" key="18">
    <source>
        <dbReference type="EMBL" id="JAG11632.1"/>
    </source>
</evidence>